<gene>
    <name evidence="3" type="ORF">UCREL1_10079</name>
</gene>
<reference evidence="4" key="1">
    <citation type="journal article" date="2013" name="Genome Announc.">
        <title>Draft genome sequence of the grapevine dieback fungus Eutypa lata UCR-EL1.</title>
        <authorList>
            <person name="Blanco-Ulate B."/>
            <person name="Rolshausen P.E."/>
            <person name="Cantu D."/>
        </authorList>
    </citation>
    <scope>NUCLEOTIDE SEQUENCE [LARGE SCALE GENOMIC DNA]</scope>
    <source>
        <strain evidence="4">UCR-EL1</strain>
    </source>
</reference>
<evidence type="ECO:0000256" key="1">
    <source>
        <dbReference type="SAM" id="MobiDB-lite"/>
    </source>
</evidence>
<dbReference type="HOGENOM" id="CLU_044725_0_0_1"/>
<feature type="region of interest" description="Disordered" evidence="1">
    <location>
        <begin position="65"/>
        <end position="85"/>
    </location>
</feature>
<feature type="compositionally biased region" description="Low complexity" evidence="1">
    <location>
        <begin position="252"/>
        <end position="266"/>
    </location>
</feature>
<feature type="chain" id="PRO_5004084555" evidence="2">
    <location>
        <begin position="25"/>
        <end position="448"/>
    </location>
</feature>
<dbReference type="OMA" id="YVCSAYY"/>
<protein>
    <submittedName>
        <fullName evidence="3">Putative gpi anchored protein</fullName>
    </submittedName>
</protein>
<dbReference type="KEGG" id="ela:UCREL1_10079"/>
<evidence type="ECO:0000256" key="2">
    <source>
        <dbReference type="SAM" id="SignalP"/>
    </source>
</evidence>
<dbReference type="AlphaFoldDB" id="M7SFG7"/>
<feature type="compositionally biased region" description="Acidic residues" evidence="1">
    <location>
        <begin position="75"/>
        <end position="85"/>
    </location>
</feature>
<feature type="signal peptide" evidence="2">
    <location>
        <begin position="1"/>
        <end position="24"/>
    </location>
</feature>
<feature type="compositionally biased region" description="Low complexity" evidence="1">
    <location>
        <begin position="277"/>
        <end position="304"/>
    </location>
</feature>
<accession>M7SFG7</accession>
<organism evidence="3 4">
    <name type="scientific">Eutypa lata (strain UCR-EL1)</name>
    <name type="common">Grapevine dieback disease fungus</name>
    <name type="synonym">Eutypa armeniacae</name>
    <dbReference type="NCBI Taxonomy" id="1287681"/>
    <lineage>
        <taxon>Eukaryota</taxon>
        <taxon>Fungi</taxon>
        <taxon>Dikarya</taxon>
        <taxon>Ascomycota</taxon>
        <taxon>Pezizomycotina</taxon>
        <taxon>Sordariomycetes</taxon>
        <taxon>Xylariomycetidae</taxon>
        <taxon>Xylariales</taxon>
        <taxon>Diatrypaceae</taxon>
        <taxon>Eutypa</taxon>
    </lineage>
</organism>
<dbReference type="PANTHER" id="PTHR39599:SF2">
    <property type="entry name" value="ANCHORED PROTEIN, PUTATIVE (AFU_ORTHOLOGUE AFUA_1G09650)-RELATED"/>
    <property type="match status" value="1"/>
</dbReference>
<sequence length="448" mass="45815">MQLPKALLGLPTSLLLLVADQLQAQELLQQQQHPTAIKKMSPDSGEKLLREHYAFAPTAALLIPSHQPRSATLTPEEEEEEEELLQSDNNSTSAFLAPFAIHYDYHHNARRRAAGEDDLLAHHLRGRQFSCPPDTSACTNIEQPNYCCAAGTTCFAVDGAPASGNVGCCPEGRSCGGSVGSCGWGATACSADVGGGCCISGFVCAEVGCIASTVSVITQTTTQTTTISSSPTTVITTIIITITPTESREPETSTVTQTTTATPSTDTETDALPPVRPTSSGNTNTNTNTNPPTTPTTSPTSQTTAPEYCPTGFYACEARAGSGCCRTGRDCATTSCPPPTALTTITAADGGATVVVPLPSATPTDAGASECAVGWFLCSGNDDAGAIPGCCPTGYGCGAASCTLARASVTITAEKQLPNAGGRGSVAGEAWWSVLLPLGAVVVAMAGV</sequence>
<dbReference type="eggNOG" id="ENOG502S5QM">
    <property type="taxonomic scope" value="Eukaryota"/>
</dbReference>
<keyword evidence="2" id="KW-0732">Signal</keyword>
<proteinExistence type="predicted"/>
<dbReference type="OrthoDB" id="2426396at2759"/>
<dbReference type="PANTHER" id="PTHR39599">
    <property type="entry name" value="GPI-ANCHORED PROTEIN (EUROFUNG)-RELATED-RELATED"/>
    <property type="match status" value="1"/>
</dbReference>
<dbReference type="Proteomes" id="UP000012174">
    <property type="component" value="Unassembled WGS sequence"/>
</dbReference>
<evidence type="ECO:0000313" key="3">
    <source>
        <dbReference type="EMBL" id="EMR62978.1"/>
    </source>
</evidence>
<dbReference type="EMBL" id="KB707328">
    <property type="protein sequence ID" value="EMR62978.1"/>
    <property type="molecule type" value="Genomic_DNA"/>
</dbReference>
<evidence type="ECO:0000313" key="4">
    <source>
        <dbReference type="Proteomes" id="UP000012174"/>
    </source>
</evidence>
<name>M7SFG7_EUTLA</name>
<feature type="region of interest" description="Disordered" evidence="1">
    <location>
        <begin position="242"/>
        <end position="304"/>
    </location>
</feature>
<keyword evidence="4" id="KW-1185">Reference proteome</keyword>